<dbReference type="Pfam" id="PF12836">
    <property type="entry name" value="HHH_3"/>
    <property type="match status" value="1"/>
</dbReference>
<keyword evidence="3" id="KW-1185">Reference proteome</keyword>
<dbReference type="InterPro" id="IPR051675">
    <property type="entry name" value="Endo/Exo/Phosphatase_dom_1"/>
</dbReference>
<comment type="caution">
    <text evidence="2">The sequence shown here is derived from an EMBL/GenBank/DDBJ whole genome shotgun (WGS) entry which is preliminary data.</text>
</comment>
<dbReference type="PANTHER" id="PTHR21180">
    <property type="entry name" value="ENDONUCLEASE/EXONUCLEASE/PHOSPHATASE FAMILY DOMAIN-CONTAINING PROTEIN 1"/>
    <property type="match status" value="1"/>
</dbReference>
<name>A0A1Y3NXQ2_9PSED</name>
<dbReference type="GO" id="GO:0015628">
    <property type="term" value="P:protein secretion by the type II secretion system"/>
    <property type="evidence" value="ECO:0007669"/>
    <property type="project" value="TreeGrafter"/>
</dbReference>
<dbReference type="OrthoDB" id="7510573at2"/>
<dbReference type="GO" id="GO:0015627">
    <property type="term" value="C:type II protein secretion system complex"/>
    <property type="evidence" value="ECO:0007669"/>
    <property type="project" value="TreeGrafter"/>
</dbReference>
<feature type="signal peptide" evidence="1">
    <location>
        <begin position="1"/>
        <end position="23"/>
    </location>
</feature>
<accession>A0A1Y3NXQ2</accession>
<keyword evidence="1" id="KW-0732">Signal</keyword>
<dbReference type="AlphaFoldDB" id="A0A1Y3NXQ2"/>
<evidence type="ECO:0000313" key="3">
    <source>
        <dbReference type="Proteomes" id="UP000195440"/>
    </source>
</evidence>
<feature type="chain" id="PRO_5013119219" evidence="1">
    <location>
        <begin position="24"/>
        <end position="110"/>
    </location>
</feature>
<dbReference type="RefSeq" id="WP_087270919.1">
    <property type="nucleotide sequence ID" value="NZ_JBJGBV010000004.1"/>
</dbReference>
<dbReference type="NCBIfam" id="TIGR00426">
    <property type="entry name" value="competence protein ComEA helix-hairpin-helix repeat region"/>
    <property type="match status" value="1"/>
</dbReference>
<proteinExistence type="predicted"/>
<evidence type="ECO:0000313" key="2">
    <source>
        <dbReference type="EMBL" id="OUM72347.1"/>
    </source>
</evidence>
<evidence type="ECO:0000256" key="1">
    <source>
        <dbReference type="SAM" id="SignalP"/>
    </source>
</evidence>
<dbReference type="Gene3D" id="1.10.150.280">
    <property type="entry name" value="AF1531-like domain"/>
    <property type="match status" value="1"/>
</dbReference>
<dbReference type="InterPro" id="IPR010994">
    <property type="entry name" value="RuvA_2-like"/>
</dbReference>
<sequence length="110" mass="11665">MRRAFLSSLVFAFLTSASVAVTAAPITPSEKNTSTAAVVMQDQVAPKVNINTAEAETLQKQLSGIGKGKADAIVAYREANGEFTSVDELIEVKGIGKALLDKNRDRIAVE</sequence>
<dbReference type="EMBL" id="LOHF01000017">
    <property type="protein sequence ID" value="OUM72347.1"/>
    <property type="molecule type" value="Genomic_DNA"/>
</dbReference>
<protein>
    <submittedName>
        <fullName evidence="2">Competence protein ComEA</fullName>
    </submittedName>
</protein>
<reference evidence="2 3" key="1">
    <citation type="journal article" date="2017" name="Syst. Appl. Microbiol.">
        <title>Pseudomonas caspiana sp. nov., a citrus pathogen in the Pseudomonas syringae phylogenetic group.</title>
        <authorList>
            <person name="Busquets A."/>
            <person name="Gomila M."/>
            <person name="Beiki F."/>
            <person name="Mulet M."/>
            <person name="Rahimian H."/>
            <person name="Garcia-Valdes E."/>
            <person name="Lalucat J."/>
        </authorList>
    </citation>
    <scope>NUCLEOTIDE SEQUENCE [LARGE SCALE GENOMIC DNA]</scope>
    <source>
        <strain evidence="2 3">FBF102</strain>
    </source>
</reference>
<dbReference type="SUPFAM" id="SSF47781">
    <property type="entry name" value="RuvA domain 2-like"/>
    <property type="match status" value="1"/>
</dbReference>
<dbReference type="Proteomes" id="UP000195440">
    <property type="component" value="Unassembled WGS sequence"/>
</dbReference>
<gene>
    <name evidence="2" type="ORF">AUC60_18530</name>
</gene>
<dbReference type="InterPro" id="IPR004509">
    <property type="entry name" value="Competence_ComEA_HhH"/>
</dbReference>
<dbReference type="PANTHER" id="PTHR21180:SF32">
    <property type="entry name" value="ENDONUCLEASE_EXONUCLEASE_PHOSPHATASE FAMILY DOMAIN-CONTAINING PROTEIN 1"/>
    <property type="match status" value="1"/>
</dbReference>
<organism evidence="2 3">
    <name type="scientific">Pseudomonas caspiana</name>
    <dbReference type="NCBI Taxonomy" id="1451454"/>
    <lineage>
        <taxon>Bacteria</taxon>
        <taxon>Pseudomonadati</taxon>
        <taxon>Pseudomonadota</taxon>
        <taxon>Gammaproteobacteria</taxon>
        <taxon>Pseudomonadales</taxon>
        <taxon>Pseudomonadaceae</taxon>
        <taxon>Pseudomonas</taxon>
    </lineage>
</organism>